<dbReference type="PRINTS" id="PR00150">
    <property type="entry name" value="PEPCARBXLASE"/>
</dbReference>
<keyword evidence="5" id="KW-0670">Pyruvate</keyword>
<reference evidence="5" key="1">
    <citation type="submission" date="2020-01" db="EMBL/GenBank/DDBJ databases">
        <authorList>
            <person name="Meier V. D."/>
            <person name="Meier V D."/>
        </authorList>
    </citation>
    <scope>NUCLEOTIDE SEQUENCE</scope>
    <source>
        <strain evidence="5">HLG_WM_MAG_08</strain>
    </source>
</reference>
<evidence type="ECO:0000256" key="3">
    <source>
        <dbReference type="ARBA" id="ARBA00048995"/>
    </source>
</evidence>
<dbReference type="GO" id="GO:0006099">
    <property type="term" value="P:tricarboxylic acid cycle"/>
    <property type="evidence" value="ECO:0007669"/>
    <property type="project" value="InterPro"/>
</dbReference>
<dbReference type="InterPro" id="IPR015813">
    <property type="entry name" value="Pyrv/PenolPyrv_kinase-like_dom"/>
</dbReference>
<evidence type="ECO:0000256" key="2">
    <source>
        <dbReference type="ARBA" id="ARBA00022419"/>
    </source>
</evidence>
<feature type="non-terminal residue" evidence="5">
    <location>
        <position position="355"/>
    </location>
</feature>
<feature type="active site" evidence="4">
    <location>
        <position position="153"/>
    </location>
</feature>
<comment type="function">
    <text evidence="1">Forms oxaloacetate, a four-carbon dicarboxylic acid source for the tricarboxylic acid cycle.</text>
</comment>
<keyword evidence="5" id="KW-0456">Lyase</keyword>
<gene>
    <name evidence="5" type="ORF">HELGO_WM61038</name>
</gene>
<evidence type="ECO:0000313" key="5">
    <source>
        <dbReference type="EMBL" id="CAA6824782.1"/>
    </source>
</evidence>
<dbReference type="AlphaFoldDB" id="A0A6S6TVP2"/>
<dbReference type="SUPFAM" id="SSF51621">
    <property type="entry name" value="Phosphoenolpyruvate/pyruvate domain"/>
    <property type="match status" value="1"/>
</dbReference>
<dbReference type="PROSITE" id="PS00781">
    <property type="entry name" value="PEPCASE_1"/>
    <property type="match status" value="1"/>
</dbReference>
<accession>A0A6S6TVP2</accession>
<proteinExistence type="predicted"/>
<dbReference type="Pfam" id="PF00311">
    <property type="entry name" value="PEPcase"/>
    <property type="match status" value="1"/>
</dbReference>
<dbReference type="EMBL" id="CACVAV010000391">
    <property type="protein sequence ID" value="CAA6824782.1"/>
    <property type="molecule type" value="Genomic_DNA"/>
</dbReference>
<dbReference type="GO" id="GO:0005829">
    <property type="term" value="C:cytosol"/>
    <property type="evidence" value="ECO:0007669"/>
    <property type="project" value="TreeGrafter"/>
</dbReference>
<protein>
    <recommendedName>
        <fullName evidence="2">Phosphoenolpyruvate carboxylase</fullName>
    </recommendedName>
</protein>
<dbReference type="GO" id="GO:0015977">
    <property type="term" value="P:carbon fixation"/>
    <property type="evidence" value="ECO:0007669"/>
    <property type="project" value="InterPro"/>
</dbReference>
<evidence type="ECO:0000256" key="4">
    <source>
        <dbReference type="PROSITE-ProRule" id="PRU10111"/>
    </source>
</evidence>
<sequence>MDITPSTLNPLPGIEQLQEKTRHFGEILGNIVKEQEGDDVFQAVEKLRQGYIALRKQEDPQQRQALMLFIQQMDAQQLEKVIRAFNTFYLISNIIEEDFLHTNRRKEFDQPDSLLWKGSVRRTVVELKESGFSAAQMQQLINRLSYTPVFTAHPTEARRRTLMSSLRRIFVLIDAMEQPGLNDDQKCAYERQLKAQIQLLWRSNEVRTRKPTVEDEVLYGLYYFRESLFAAIPELYRYFERAMRYAYGSEQISIPSFLRFGSWIGGDRDGNPFVTAAVTRKSIRLGMQEALYEYIKRVDELRNLLSHSTAFITPTPAFSEHLEAENQRVGNQLLAGRSDQLTEEPYRRLLTIMRY</sequence>
<name>A0A6S6TVP2_9GAMM</name>
<dbReference type="InterPro" id="IPR021135">
    <property type="entry name" value="PEP_COase"/>
</dbReference>
<dbReference type="PANTHER" id="PTHR30523">
    <property type="entry name" value="PHOSPHOENOLPYRUVATE CARBOXYLASE"/>
    <property type="match status" value="1"/>
</dbReference>
<evidence type="ECO:0000256" key="1">
    <source>
        <dbReference type="ARBA" id="ARBA00003670"/>
    </source>
</evidence>
<organism evidence="5">
    <name type="scientific">uncultured Thiotrichaceae bacterium</name>
    <dbReference type="NCBI Taxonomy" id="298394"/>
    <lineage>
        <taxon>Bacteria</taxon>
        <taxon>Pseudomonadati</taxon>
        <taxon>Pseudomonadota</taxon>
        <taxon>Gammaproteobacteria</taxon>
        <taxon>Thiotrichales</taxon>
        <taxon>Thiotrichaceae</taxon>
        <taxon>environmental samples</taxon>
    </lineage>
</organism>
<comment type="catalytic activity">
    <reaction evidence="3">
        <text>oxaloacetate + phosphate = phosphoenolpyruvate + hydrogencarbonate</text>
        <dbReference type="Rhea" id="RHEA:28370"/>
        <dbReference type="ChEBI" id="CHEBI:16452"/>
        <dbReference type="ChEBI" id="CHEBI:17544"/>
        <dbReference type="ChEBI" id="CHEBI:43474"/>
        <dbReference type="ChEBI" id="CHEBI:58702"/>
        <dbReference type="EC" id="4.1.1.31"/>
    </reaction>
</comment>
<dbReference type="GO" id="GO:0008964">
    <property type="term" value="F:phosphoenolpyruvate carboxylase activity"/>
    <property type="evidence" value="ECO:0007669"/>
    <property type="project" value="UniProtKB-EC"/>
</dbReference>
<dbReference type="PANTHER" id="PTHR30523:SF6">
    <property type="entry name" value="PHOSPHOENOLPYRUVATE CARBOXYLASE"/>
    <property type="match status" value="1"/>
</dbReference>
<dbReference type="InterPro" id="IPR018129">
    <property type="entry name" value="PEP_COase_Lys_AS"/>
</dbReference>